<protein>
    <submittedName>
        <fullName evidence="4">Transposase</fullName>
    </submittedName>
</protein>
<name>A0A183JKV8_9TREM</name>
<feature type="compositionally biased region" description="Basic residues" evidence="1">
    <location>
        <begin position="55"/>
        <end position="65"/>
    </location>
</feature>
<dbReference type="EMBL" id="UZAK01003736">
    <property type="protein sequence ID" value="VDO81117.1"/>
    <property type="molecule type" value="Genomic_DNA"/>
</dbReference>
<proteinExistence type="predicted"/>
<feature type="compositionally biased region" description="Polar residues" evidence="1">
    <location>
        <begin position="44"/>
        <end position="54"/>
    </location>
</feature>
<reference evidence="4" key="1">
    <citation type="submission" date="2016-06" db="UniProtKB">
        <authorList>
            <consortium name="WormBaseParasite"/>
        </authorList>
    </citation>
    <scope>IDENTIFICATION</scope>
</reference>
<feature type="compositionally biased region" description="Basic and acidic residues" evidence="1">
    <location>
        <begin position="8"/>
        <end position="24"/>
    </location>
</feature>
<keyword evidence="3" id="KW-1185">Reference proteome</keyword>
<dbReference type="Proteomes" id="UP000279833">
    <property type="component" value="Unassembled WGS sequence"/>
</dbReference>
<evidence type="ECO:0000313" key="3">
    <source>
        <dbReference type="Proteomes" id="UP000279833"/>
    </source>
</evidence>
<organism evidence="4">
    <name type="scientific">Schistosoma curassoni</name>
    <dbReference type="NCBI Taxonomy" id="6186"/>
    <lineage>
        <taxon>Eukaryota</taxon>
        <taxon>Metazoa</taxon>
        <taxon>Spiralia</taxon>
        <taxon>Lophotrochozoa</taxon>
        <taxon>Platyhelminthes</taxon>
        <taxon>Trematoda</taxon>
        <taxon>Digenea</taxon>
        <taxon>Strigeidida</taxon>
        <taxon>Schistosomatoidea</taxon>
        <taxon>Schistosomatidae</taxon>
        <taxon>Schistosoma</taxon>
    </lineage>
</organism>
<reference evidence="2 3" key="2">
    <citation type="submission" date="2018-11" db="EMBL/GenBank/DDBJ databases">
        <authorList>
            <consortium name="Pathogen Informatics"/>
        </authorList>
    </citation>
    <scope>NUCLEOTIDE SEQUENCE [LARGE SCALE GENOMIC DNA]</scope>
    <source>
        <strain evidence="2">Dakar</strain>
        <strain evidence="3">Dakar, Senegal</strain>
    </source>
</reference>
<evidence type="ECO:0000256" key="1">
    <source>
        <dbReference type="SAM" id="MobiDB-lite"/>
    </source>
</evidence>
<evidence type="ECO:0000313" key="2">
    <source>
        <dbReference type="EMBL" id="VDO81117.1"/>
    </source>
</evidence>
<accession>A0A183JKV8</accession>
<sequence>MSQAGYTKENKRVKVSNRADERNYLELSTTTEKAAEEGDMKESYTATKKLSSKYSKPKRPVKNKGKPITEV</sequence>
<dbReference type="AlphaFoldDB" id="A0A183JKV8"/>
<feature type="compositionally biased region" description="Basic and acidic residues" evidence="1">
    <location>
        <begin position="33"/>
        <end position="42"/>
    </location>
</feature>
<feature type="region of interest" description="Disordered" evidence="1">
    <location>
        <begin position="1"/>
        <end position="71"/>
    </location>
</feature>
<evidence type="ECO:0000313" key="4">
    <source>
        <dbReference type="WBParaSite" id="SCUD_0000333901-mRNA-1"/>
    </source>
</evidence>
<dbReference type="WBParaSite" id="SCUD_0000333901-mRNA-1">
    <property type="protein sequence ID" value="SCUD_0000333901-mRNA-1"/>
    <property type="gene ID" value="SCUD_0000333901"/>
</dbReference>
<gene>
    <name evidence="2" type="ORF">SCUD_LOCUS3339</name>
</gene>